<accession>A0ABY7U727</accession>
<evidence type="ECO:0000256" key="7">
    <source>
        <dbReference type="HAMAP-Rule" id="MF_02111"/>
    </source>
</evidence>
<comment type="catalytic activity">
    <reaction evidence="7">
        <text>ATP + [prokaryotic ubiquitin-like protein]-L-glutamate + [protein]-L-lysine = ADP + phosphate + N(6)-([prokaryotic ubiquitin-like protein]-gamma-L-glutamyl)-[protein]-L-lysine.</text>
        <dbReference type="EC" id="6.3.1.19"/>
    </reaction>
</comment>
<evidence type="ECO:0000256" key="4">
    <source>
        <dbReference type="ARBA" id="ARBA00022786"/>
    </source>
</evidence>
<dbReference type="InterPro" id="IPR004347">
    <property type="entry name" value="Pup_ligase/deamidase"/>
</dbReference>
<name>A0ABY7U727_9CORY</name>
<dbReference type="HAMAP" id="MF_02111">
    <property type="entry name" value="Pup_ligase"/>
    <property type="match status" value="1"/>
</dbReference>
<feature type="binding site" evidence="7">
    <location>
        <position position="24"/>
    </location>
    <ligand>
        <name>Mg(2+)</name>
        <dbReference type="ChEBI" id="CHEBI:18420"/>
    </ligand>
</feature>
<feature type="binding site" evidence="7">
    <location>
        <position position="89"/>
    </location>
    <ligand>
        <name>Mg(2+)</name>
        <dbReference type="ChEBI" id="CHEBI:18420"/>
    </ligand>
</feature>
<evidence type="ECO:0000256" key="6">
    <source>
        <dbReference type="ARBA" id="ARBA00022842"/>
    </source>
</evidence>
<dbReference type="RefSeq" id="WP_022861983.1">
    <property type="nucleotide sequence ID" value="NZ_ATVG01000001.1"/>
</dbReference>
<evidence type="ECO:0000256" key="8">
    <source>
        <dbReference type="NCBIfam" id="TIGR03686"/>
    </source>
</evidence>
<feature type="active site" description="Proton acceptor" evidence="7">
    <location>
        <position position="83"/>
    </location>
</feature>
<keyword evidence="2 7" id="KW-0479">Metal-binding</keyword>
<dbReference type="EC" id="6.3.1.19" evidence="7 8"/>
<keyword evidence="6 7" id="KW-0460">Magnesium</keyword>
<protein>
    <recommendedName>
        <fullName evidence="7 8">Pup--protein ligase</fullName>
        <ecNumber evidence="7 8">6.3.1.19</ecNumber>
    </recommendedName>
    <alternativeName>
        <fullName evidence="7">Proteasome accessory factor A</fullName>
    </alternativeName>
    <alternativeName>
        <fullName evidence="7">Pup-conjugating enzyme</fullName>
    </alternativeName>
</protein>
<organism evidence="9 10">
    <name type="scientific">Corynebacterium massiliense DSM 45435</name>
    <dbReference type="NCBI Taxonomy" id="1121364"/>
    <lineage>
        <taxon>Bacteria</taxon>
        <taxon>Bacillati</taxon>
        <taxon>Actinomycetota</taxon>
        <taxon>Actinomycetes</taxon>
        <taxon>Mycobacteriales</taxon>
        <taxon>Corynebacteriaceae</taxon>
        <taxon>Corynebacterium</taxon>
    </lineage>
</organism>
<evidence type="ECO:0000256" key="1">
    <source>
        <dbReference type="ARBA" id="ARBA00022598"/>
    </source>
</evidence>
<evidence type="ECO:0000256" key="3">
    <source>
        <dbReference type="ARBA" id="ARBA00022741"/>
    </source>
</evidence>
<feature type="binding site" evidence="7">
    <location>
        <position position="79"/>
    </location>
    <ligand>
        <name>ATP</name>
        <dbReference type="ChEBI" id="CHEBI:30616"/>
    </ligand>
</feature>
<comment type="pathway">
    <text evidence="7">Protein degradation; proteasomal Pup-dependent pathway.</text>
</comment>
<keyword evidence="3 7" id="KW-0547">Nucleotide-binding</keyword>
<reference evidence="9 10" key="1">
    <citation type="submission" date="2020-10" db="EMBL/GenBank/DDBJ databases">
        <title>Complete genome sequence of Corynebacterium massiliense DSM 45435, type strain of Corynebacterium massiliense.</title>
        <authorList>
            <person name="Busche T."/>
            <person name="Kalinowski J."/>
            <person name="Ruckert C."/>
        </authorList>
    </citation>
    <scope>NUCLEOTIDE SEQUENCE [LARGE SCALE GENOMIC DNA]</scope>
    <source>
        <strain evidence="9 10">DSM 45435</strain>
    </source>
</reference>
<dbReference type="Pfam" id="PF03136">
    <property type="entry name" value="Pup_ligase"/>
    <property type="match status" value="1"/>
</dbReference>
<dbReference type="InterPro" id="IPR022279">
    <property type="entry name" value="Pup_ligase"/>
</dbReference>
<comment type="function">
    <text evidence="7">Catalyzes the covalent attachment of the prokaryotic ubiquitin-like protein modifier Pup to the proteasomal substrate proteins, thereby targeting them for proteasomal degradation. This tagging system is termed pupylation. The ligation reaction involves the side-chain carboxylate of the C-terminal glutamate of Pup and the side-chain amino group of a substrate lysine.</text>
</comment>
<feature type="binding site" evidence="7">
    <location>
        <position position="81"/>
    </location>
    <ligand>
        <name>Mg(2+)</name>
        <dbReference type="ChEBI" id="CHEBI:18420"/>
    </ligand>
</feature>
<evidence type="ECO:0000313" key="9">
    <source>
        <dbReference type="EMBL" id="WCZ32510.1"/>
    </source>
</evidence>
<dbReference type="EMBL" id="CP063189">
    <property type="protein sequence ID" value="WCZ32510.1"/>
    <property type="molecule type" value="Genomic_DNA"/>
</dbReference>
<feature type="binding site" evidence="7">
    <location>
        <position position="92"/>
    </location>
    <ligand>
        <name>ATP</name>
        <dbReference type="ChEBI" id="CHEBI:30616"/>
    </ligand>
</feature>
<keyword evidence="1 7" id="KW-0436">Ligase</keyword>
<dbReference type="PANTHER" id="PTHR42307:SF3">
    <property type="entry name" value="PUP--PROTEIN LIGASE"/>
    <property type="match status" value="1"/>
</dbReference>
<dbReference type="GO" id="GO:0016874">
    <property type="term" value="F:ligase activity"/>
    <property type="evidence" value="ECO:0007669"/>
    <property type="project" value="UniProtKB-KW"/>
</dbReference>
<dbReference type="Proteomes" id="UP001220064">
    <property type="component" value="Chromosome"/>
</dbReference>
<keyword evidence="10" id="KW-1185">Reference proteome</keyword>
<comment type="miscellaneous">
    <text evidence="7">The reaction mechanism probably proceeds via the activation of Pup by phosphorylation of its C-terminal glutamate, which is then subject to nucleophilic attack by the substrate lysine, resulting in an isopeptide bond and the release of phosphate as a good leaving group.</text>
</comment>
<evidence type="ECO:0000256" key="5">
    <source>
        <dbReference type="ARBA" id="ARBA00022840"/>
    </source>
</evidence>
<dbReference type="PANTHER" id="PTHR42307">
    <property type="entry name" value="PUP DEAMIDASE/DEPUPYLASE"/>
    <property type="match status" value="1"/>
</dbReference>
<comment type="similarity">
    <text evidence="7">Belongs to the Pup ligase/Pup deamidase family. Pup-conjugating enzyme subfamily.</text>
</comment>
<evidence type="ECO:0000313" key="10">
    <source>
        <dbReference type="Proteomes" id="UP001220064"/>
    </source>
</evidence>
<evidence type="ECO:0000256" key="2">
    <source>
        <dbReference type="ARBA" id="ARBA00022723"/>
    </source>
</evidence>
<keyword evidence="5 7" id="KW-0067">ATP-binding</keyword>
<feature type="binding site" evidence="7">
    <location>
        <position position="451"/>
    </location>
    <ligand>
        <name>ATP</name>
        <dbReference type="ChEBI" id="CHEBI:30616"/>
    </ligand>
</feature>
<dbReference type="PIRSF" id="PIRSF018077">
    <property type="entry name" value="UCP018077"/>
    <property type="match status" value="1"/>
</dbReference>
<proteinExistence type="inferred from homology"/>
<gene>
    <name evidence="7 9" type="primary">pafA</name>
    <name evidence="9" type="ORF">CMASS_05340</name>
</gene>
<dbReference type="NCBIfam" id="TIGR03686">
    <property type="entry name" value="pupylate_PafA"/>
    <property type="match status" value="1"/>
</dbReference>
<sequence>MISYAPGANADNTPVHTRRIMGIETEYGLIATRGNKIRCNVDSRLCRQCSSPDEVARCMFRPVVEEYGSTNVFTDNASRLYLDVGNHPEVATAECDSLSQLIAYERAGDRMVDDLARIAEKRLRDMGCAESIYLFKNNVDSAGNSYGCHENYLVSRQVVLKDMGRALLPFLITRQLIAGAGLIRAPRGSEPAQFVLSQRADKVWDGISSATTRSRPMINTRDEPHGDSTRFRRMHVIVGDSNMAEPTSALKVGSMQLVIEMLEAGVDLPEFDLADPIAVIQEVSRDLTGRARVELADGGSVAALDIQRRLCERARDWLGQRDDCGTPIAELARVVDLWERTLDAIDARDLARVGTEIDWVIKLQLLEQFRDRLSCDWSHPKLAQVDFTYHDVRPGRGLYNALVERGRVARWVTDADIAKAMHHAPATTRANLRGKFLRTARELNAETSVDWVRMKINRPEPYTEEFADPFACRDPRLDALLDYMRVNA</sequence>
<comment type="pathway">
    <text evidence="7">Protein modification; protein pupylation.</text>
</comment>
<keyword evidence="4 7" id="KW-0833">Ubl conjugation pathway</keyword>